<dbReference type="Proteomes" id="UP000784294">
    <property type="component" value="Unassembled WGS sequence"/>
</dbReference>
<dbReference type="GO" id="GO:0006006">
    <property type="term" value="P:glucose metabolic process"/>
    <property type="evidence" value="ECO:0007669"/>
    <property type="project" value="InterPro"/>
</dbReference>
<feature type="domain" description="Glucose-6-phosphate dehydrogenase NAD-binding" evidence="8">
    <location>
        <begin position="2"/>
        <end position="28"/>
    </location>
</feature>
<dbReference type="SUPFAM" id="SSF55347">
    <property type="entry name" value="Glyceraldehyde-3-phosphate dehydrogenase-like, C-terminal domain"/>
    <property type="match status" value="1"/>
</dbReference>
<evidence type="ECO:0000256" key="1">
    <source>
        <dbReference type="ARBA" id="ARBA00004959"/>
    </source>
</evidence>
<evidence type="ECO:0000259" key="8">
    <source>
        <dbReference type="Pfam" id="PF00479"/>
    </source>
</evidence>
<dbReference type="UniPathway" id="UPA00115"/>
<reference evidence="10" key="1">
    <citation type="submission" date="2018-11" db="EMBL/GenBank/DDBJ databases">
        <authorList>
            <consortium name="Pathogen Informatics"/>
        </authorList>
    </citation>
    <scope>NUCLEOTIDE SEQUENCE</scope>
</reference>
<comment type="similarity">
    <text evidence="2">Belongs to the glucose-6-phosphate dehydrogenase family.</text>
</comment>
<organism evidence="10 11">
    <name type="scientific">Protopolystoma xenopodis</name>
    <dbReference type="NCBI Taxonomy" id="117903"/>
    <lineage>
        <taxon>Eukaryota</taxon>
        <taxon>Metazoa</taxon>
        <taxon>Spiralia</taxon>
        <taxon>Lophotrochozoa</taxon>
        <taxon>Platyhelminthes</taxon>
        <taxon>Monogenea</taxon>
        <taxon>Polyopisthocotylea</taxon>
        <taxon>Polystomatidea</taxon>
        <taxon>Polystomatidae</taxon>
        <taxon>Protopolystoma</taxon>
    </lineage>
</organism>
<proteinExistence type="inferred from homology"/>
<accession>A0A448X9U1</accession>
<dbReference type="GO" id="GO:0004345">
    <property type="term" value="F:glucose-6-phosphate dehydrogenase activity"/>
    <property type="evidence" value="ECO:0007669"/>
    <property type="project" value="UniProtKB-EC"/>
</dbReference>
<name>A0A448X9U1_9PLAT</name>
<keyword evidence="4" id="KW-0521">NADP</keyword>
<dbReference type="OrthoDB" id="60984at2759"/>
<evidence type="ECO:0000313" key="11">
    <source>
        <dbReference type="Proteomes" id="UP000784294"/>
    </source>
</evidence>
<dbReference type="GO" id="GO:0005829">
    <property type="term" value="C:cytosol"/>
    <property type="evidence" value="ECO:0007669"/>
    <property type="project" value="TreeGrafter"/>
</dbReference>
<dbReference type="EMBL" id="CAAALY010124598">
    <property type="protein sequence ID" value="VEL31616.1"/>
    <property type="molecule type" value="Genomic_DNA"/>
</dbReference>
<dbReference type="InterPro" id="IPR022674">
    <property type="entry name" value="G6P_DH_NAD-bd"/>
</dbReference>
<sequence length="81" mass="9507">MSAHLAGMFTEKQIYRIDHYLGKEMIQNLIVLRFANRIFSPLWNRDHIDNVMISFKESFGTDGRGGYFDNYGIIRYNSQIA</sequence>
<comment type="caution">
    <text evidence="10">The sequence shown here is derived from an EMBL/GenBank/DDBJ whole genome shotgun (WGS) entry which is preliminary data.</text>
</comment>
<dbReference type="InterPro" id="IPR019796">
    <property type="entry name" value="G6P_DH_AS"/>
</dbReference>
<dbReference type="GO" id="GO:0009051">
    <property type="term" value="P:pentose-phosphate shunt, oxidative branch"/>
    <property type="evidence" value="ECO:0007669"/>
    <property type="project" value="TreeGrafter"/>
</dbReference>
<dbReference type="PROSITE" id="PS00069">
    <property type="entry name" value="G6P_DEHYDROGENASE"/>
    <property type="match status" value="1"/>
</dbReference>
<dbReference type="Pfam" id="PF02781">
    <property type="entry name" value="G6PD_C"/>
    <property type="match status" value="1"/>
</dbReference>
<feature type="domain" description="Glucose-6-phosphate dehydrogenase C-terminal" evidence="9">
    <location>
        <begin position="30"/>
        <end position="75"/>
    </location>
</feature>
<dbReference type="PANTHER" id="PTHR23429">
    <property type="entry name" value="GLUCOSE-6-PHOSPHATE 1-DEHYDROGENASE G6PD"/>
    <property type="match status" value="1"/>
</dbReference>
<dbReference type="PANTHER" id="PTHR23429:SF0">
    <property type="entry name" value="GLUCOSE-6-PHOSPHATE 1-DEHYDROGENASE"/>
    <property type="match status" value="1"/>
</dbReference>
<protein>
    <recommendedName>
        <fullName evidence="3">glucose-6-phosphate dehydrogenase (NADP(+))</fullName>
        <ecNumber evidence="3">1.1.1.49</ecNumber>
    </recommendedName>
</protein>
<dbReference type="GO" id="GO:0050661">
    <property type="term" value="F:NADP binding"/>
    <property type="evidence" value="ECO:0007669"/>
    <property type="project" value="InterPro"/>
</dbReference>
<evidence type="ECO:0000256" key="7">
    <source>
        <dbReference type="ARBA" id="ARBA00047696"/>
    </source>
</evidence>
<dbReference type="Gene3D" id="3.30.360.10">
    <property type="entry name" value="Dihydrodipicolinate Reductase, domain 2"/>
    <property type="match status" value="1"/>
</dbReference>
<keyword evidence="6" id="KW-0119">Carbohydrate metabolism</keyword>
<keyword evidence="11" id="KW-1185">Reference proteome</keyword>
<dbReference type="Pfam" id="PF00479">
    <property type="entry name" value="G6PD_N"/>
    <property type="match status" value="1"/>
</dbReference>
<evidence type="ECO:0000256" key="3">
    <source>
        <dbReference type="ARBA" id="ARBA00013019"/>
    </source>
</evidence>
<evidence type="ECO:0000256" key="5">
    <source>
        <dbReference type="ARBA" id="ARBA00023002"/>
    </source>
</evidence>
<evidence type="ECO:0000256" key="6">
    <source>
        <dbReference type="ARBA" id="ARBA00023277"/>
    </source>
</evidence>
<evidence type="ECO:0000259" key="9">
    <source>
        <dbReference type="Pfam" id="PF02781"/>
    </source>
</evidence>
<dbReference type="AlphaFoldDB" id="A0A448X9U1"/>
<gene>
    <name evidence="10" type="ORF">PXEA_LOCUS25056</name>
</gene>
<dbReference type="EC" id="1.1.1.49" evidence="3"/>
<keyword evidence="5" id="KW-0560">Oxidoreductase</keyword>
<dbReference type="PRINTS" id="PR00079">
    <property type="entry name" value="G6PDHDRGNASE"/>
</dbReference>
<dbReference type="InterPro" id="IPR001282">
    <property type="entry name" value="G6P_DH"/>
</dbReference>
<dbReference type="InterPro" id="IPR022675">
    <property type="entry name" value="G6P_DH_C"/>
</dbReference>
<evidence type="ECO:0000256" key="2">
    <source>
        <dbReference type="ARBA" id="ARBA00009975"/>
    </source>
</evidence>
<comment type="catalytic activity">
    <reaction evidence="7">
        <text>D-glucose 6-phosphate + NADP(+) = 6-phospho-D-glucono-1,5-lactone + NADPH + H(+)</text>
        <dbReference type="Rhea" id="RHEA:15841"/>
        <dbReference type="ChEBI" id="CHEBI:15378"/>
        <dbReference type="ChEBI" id="CHEBI:57783"/>
        <dbReference type="ChEBI" id="CHEBI:57955"/>
        <dbReference type="ChEBI" id="CHEBI:58349"/>
        <dbReference type="ChEBI" id="CHEBI:61548"/>
        <dbReference type="EC" id="1.1.1.49"/>
    </reaction>
    <physiologicalReaction direction="left-to-right" evidence="7">
        <dbReference type="Rhea" id="RHEA:15842"/>
    </physiologicalReaction>
</comment>
<evidence type="ECO:0000256" key="4">
    <source>
        <dbReference type="ARBA" id="ARBA00022857"/>
    </source>
</evidence>
<evidence type="ECO:0000313" key="10">
    <source>
        <dbReference type="EMBL" id="VEL31616.1"/>
    </source>
</evidence>
<comment type="pathway">
    <text evidence="1">Carbohydrate degradation; pentose phosphate pathway.</text>
</comment>